<evidence type="ECO:0000313" key="9">
    <source>
        <dbReference type="EnsemblPlants" id="LPERR04G13310.1"/>
    </source>
</evidence>
<evidence type="ECO:0000256" key="4">
    <source>
        <dbReference type="ARBA" id="ARBA00023125"/>
    </source>
</evidence>
<evidence type="ECO:0000259" key="8">
    <source>
        <dbReference type="PROSITE" id="PS50090"/>
    </source>
</evidence>
<dbReference type="SMART" id="SM00717">
    <property type="entry name" value="SANT"/>
    <property type="match status" value="1"/>
</dbReference>
<feature type="compositionally biased region" description="Low complexity" evidence="7">
    <location>
        <begin position="48"/>
        <end position="58"/>
    </location>
</feature>
<feature type="region of interest" description="Disordered" evidence="7">
    <location>
        <begin position="22"/>
        <end position="96"/>
    </location>
</feature>
<evidence type="ECO:0000256" key="5">
    <source>
        <dbReference type="ARBA" id="ARBA00023163"/>
    </source>
</evidence>
<evidence type="ECO:0000256" key="3">
    <source>
        <dbReference type="ARBA" id="ARBA00023015"/>
    </source>
</evidence>
<keyword evidence="5" id="KW-0804">Transcription</keyword>
<dbReference type="STRING" id="77586.A0A0D9W6F0"/>
<evidence type="ECO:0000256" key="7">
    <source>
        <dbReference type="SAM" id="MobiDB-lite"/>
    </source>
</evidence>
<dbReference type="Pfam" id="PF13837">
    <property type="entry name" value="Myb_DNA-bind_4"/>
    <property type="match status" value="1"/>
</dbReference>
<proteinExistence type="predicted"/>
<dbReference type="Proteomes" id="UP000032180">
    <property type="component" value="Chromosome 4"/>
</dbReference>
<feature type="domain" description="Myb-like" evidence="8">
    <location>
        <begin position="91"/>
        <end position="155"/>
    </location>
</feature>
<reference evidence="9" key="3">
    <citation type="submission" date="2015-04" db="UniProtKB">
        <authorList>
            <consortium name="EnsemblPlants"/>
        </authorList>
    </citation>
    <scope>IDENTIFICATION</scope>
</reference>
<dbReference type="eggNOG" id="KOG4282">
    <property type="taxonomic scope" value="Eukaryota"/>
</dbReference>
<dbReference type="InterPro" id="IPR044822">
    <property type="entry name" value="Myb_DNA-bind_4"/>
</dbReference>
<dbReference type="InterPro" id="IPR001005">
    <property type="entry name" value="SANT/Myb"/>
</dbReference>
<dbReference type="GO" id="GO:0005634">
    <property type="term" value="C:nucleus"/>
    <property type="evidence" value="ECO:0007669"/>
    <property type="project" value="UniProtKB-SubCell"/>
</dbReference>
<dbReference type="PROSITE" id="PS50090">
    <property type="entry name" value="MYB_LIKE"/>
    <property type="match status" value="1"/>
</dbReference>
<dbReference type="GO" id="GO:0003677">
    <property type="term" value="F:DNA binding"/>
    <property type="evidence" value="ECO:0007669"/>
    <property type="project" value="UniProtKB-KW"/>
</dbReference>
<comment type="subcellular location">
    <subcellularLocation>
        <location evidence="1">Nucleus</location>
    </subcellularLocation>
</comment>
<dbReference type="Gene3D" id="1.10.10.60">
    <property type="entry name" value="Homeodomain-like"/>
    <property type="match status" value="1"/>
</dbReference>
<dbReference type="GO" id="GO:0006355">
    <property type="term" value="P:regulation of DNA-templated transcription"/>
    <property type="evidence" value="ECO:0007669"/>
    <property type="project" value="UniProtKB-ARBA"/>
</dbReference>
<dbReference type="AlphaFoldDB" id="A0A0D9W6F0"/>
<evidence type="ECO:0000256" key="2">
    <source>
        <dbReference type="ARBA" id="ARBA00022553"/>
    </source>
</evidence>
<sequence length="446" mass="48744">MTFTPLLVPYTKNVRRVGHQSPLLPSHHRLHRPHGAPPPLPSPRPRLRGPAMLLSGPSPQQPTPPLLLPESSGEDGVHDHDSSSRAAAAAGPKKRAETWLHDETLSLIALRREMDAHFNTSKSNKHLWEAISGRMREQGYDRSPTMCTDKWRNLLKEFKKARSHARGGGAVGVGAIGGVNCPYKMECYKEIDDLLKRRVKPGGGGGGGGGAAVGGGHGGGGGGGGAVKSPTVSSKIDSYLQFAADKGFEDANIPFGPVEASGRSLLSVEDRLEPDGHPLALTADAVATNGVNPWNWRDTSTNGENNHVTFGGRVILVKWGNYTKRIGIDGTADAIKEAIKSAFGLRTRRAFWLEDEDEVVRSLDRDMPVGTYTLHLDNGMTIKLCMFENDEVRTEDKTFYTEEDFRDFLSRRGWTLLREYSGYRIADTLDDLRPGVIYEGMRSLGD</sequence>
<feature type="region of interest" description="Disordered" evidence="7">
    <location>
        <begin position="203"/>
        <end position="228"/>
    </location>
</feature>
<feature type="compositionally biased region" description="Gly residues" evidence="7">
    <location>
        <begin position="203"/>
        <end position="226"/>
    </location>
</feature>
<name>A0A0D9W6F0_9ORYZ</name>
<keyword evidence="2" id="KW-0597">Phosphoprotein</keyword>
<keyword evidence="4" id="KW-0238">DNA-binding</keyword>
<evidence type="ECO:0000256" key="1">
    <source>
        <dbReference type="ARBA" id="ARBA00004123"/>
    </source>
</evidence>
<protein>
    <recommendedName>
        <fullName evidence="8">Myb-like domain-containing protein</fullName>
    </recommendedName>
</protein>
<dbReference type="FunFam" id="1.10.10.60:FF:000162">
    <property type="entry name" value="trihelix transcription factor GT-1"/>
    <property type="match status" value="1"/>
</dbReference>
<dbReference type="HOGENOM" id="CLU_052933_1_0_1"/>
<dbReference type="Pfam" id="PF26214">
    <property type="entry name" value="Ubiquitin_GT-1"/>
    <property type="match status" value="2"/>
</dbReference>
<dbReference type="CDD" id="cd12203">
    <property type="entry name" value="GT1"/>
    <property type="match status" value="1"/>
</dbReference>
<dbReference type="InterPro" id="IPR058943">
    <property type="entry name" value="GT-1/4_C"/>
</dbReference>
<reference evidence="10" key="2">
    <citation type="submission" date="2013-12" db="EMBL/GenBank/DDBJ databases">
        <authorList>
            <person name="Yu Y."/>
            <person name="Lee S."/>
            <person name="de Baynast K."/>
            <person name="Wissotski M."/>
            <person name="Liu L."/>
            <person name="Talag J."/>
            <person name="Goicoechea J."/>
            <person name="Angelova A."/>
            <person name="Jetty R."/>
            <person name="Kudrna D."/>
            <person name="Golser W."/>
            <person name="Rivera L."/>
            <person name="Zhang J."/>
            <person name="Wing R."/>
        </authorList>
    </citation>
    <scope>NUCLEOTIDE SEQUENCE</scope>
</reference>
<feature type="compositionally biased region" description="Pro residues" evidence="7">
    <location>
        <begin position="35"/>
        <end position="44"/>
    </location>
</feature>
<keyword evidence="3" id="KW-0805">Transcription regulation</keyword>
<organism evidence="9 10">
    <name type="scientific">Leersia perrieri</name>
    <dbReference type="NCBI Taxonomy" id="77586"/>
    <lineage>
        <taxon>Eukaryota</taxon>
        <taxon>Viridiplantae</taxon>
        <taxon>Streptophyta</taxon>
        <taxon>Embryophyta</taxon>
        <taxon>Tracheophyta</taxon>
        <taxon>Spermatophyta</taxon>
        <taxon>Magnoliopsida</taxon>
        <taxon>Liliopsida</taxon>
        <taxon>Poales</taxon>
        <taxon>Poaceae</taxon>
        <taxon>BOP clade</taxon>
        <taxon>Oryzoideae</taxon>
        <taxon>Oryzeae</taxon>
        <taxon>Oryzinae</taxon>
        <taxon>Leersia</taxon>
    </lineage>
</organism>
<dbReference type="EnsemblPlants" id="LPERR04G13310.1">
    <property type="protein sequence ID" value="LPERR04G13310.1"/>
    <property type="gene ID" value="LPERR04G13310"/>
</dbReference>
<accession>A0A0D9W6F0</accession>
<reference evidence="9 10" key="1">
    <citation type="submission" date="2012-08" db="EMBL/GenBank/DDBJ databases">
        <title>Oryza genome evolution.</title>
        <authorList>
            <person name="Wing R.A."/>
        </authorList>
    </citation>
    <scope>NUCLEOTIDE SEQUENCE</scope>
</reference>
<evidence type="ECO:0000313" key="10">
    <source>
        <dbReference type="Proteomes" id="UP000032180"/>
    </source>
</evidence>
<keyword evidence="10" id="KW-1185">Reference proteome</keyword>
<evidence type="ECO:0000256" key="6">
    <source>
        <dbReference type="ARBA" id="ARBA00023242"/>
    </source>
</evidence>
<dbReference type="PANTHER" id="PTHR21654:SF84">
    <property type="entry name" value="SI:DKEY-66I24.7"/>
    <property type="match status" value="1"/>
</dbReference>
<dbReference type="Gramene" id="LPERR04G13310.1">
    <property type="protein sequence ID" value="LPERR04G13310.1"/>
    <property type="gene ID" value="LPERR04G13310"/>
</dbReference>
<keyword evidence="6" id="KW-0539">Nucleus</keyword>
<dbReference type="PANTHER" id="PTHR21654">
    <property type="entry name" value="FI21293P1"/>
    <property type="match status" value="1"/>
</dbReference>